<dbReference type="OMA" id="AWRLCLN"/>
<keyword evidence="9" id="KW-1185">Reference proteome</keyword>
<feature type="compositionally biased region" description="Basic and acidic residues" evidence="4">
    <location>
        <begin position="944"/>
        <end position="961"/>
    </location>
</feature>
<evidence type="ECO:0000256" key="1">
    <source>
        <dbReference type="ARBA" id="ARBA00008144"/>
    </source>
</evidence>
<dbReference type="Pfam" id="PF16206">
    <property type="entry name" value="Mon2_C"/>
    <property type="match status" value="1"/>
</dbReference>
<dbReference type="PANTHER" id="PTHR10663">
    <property type="entry name" value="GUANYL-NUCLEOTIDE EXCHANGE FACTOR"/>
    <property type="match status" value="1"/>
</dbReference>
<dbReference type="GO" id="GO:0005794">
    <property type="term" value="C:Golgi apparatus"/>
    <property type="evidence" value="ECO:0007669"/>
    <property type="project" value="UniProtKB-ARBA"/>
</dbReference>
<evidence type="ECO:0000256" key="3">
    <source>
        <dbReference type="ARBA" id="ARBA00022927"/>
    </source>
</evidence>
<dbReference type="STRING" id="28573.A0A0U1LNS1"/>
<feature type="region of interest" description="Disordered" evidence="4">
    <location>
        <begin position="944"/>
        <end position="968"/>
    </location>
</feature>
<comment type="similarity">
    <text evidence="1">Belongs to the MON2 family.</text>
</comment>
<dbReference type="InterPro" id="IPR032817">
    <property type="entry name" value="Mon2_C"/>
</dbReference>
<organism evidence="8 9">
    <name type="scientific">Talaromyces islandicus</name>
    <name type="common">Penicillium islandicum</name>
    <dbReference type="NCBI Taxonomy" id="28573"/>
    <lineage>
        <taxon>Eukaryota</taxon>
        <taxon>Fungi</taxon>
        <taxon>Dikarya</taxon>
        <taxon>Ascomycota</taxon>
        <taxon>Pezizomycotina</taxon>
        <taxon>Eurotiomycetes</taxon>
        <taxon>Eurotiomycetidae</taxon>
        <taxon>Eurotiales</taxon>
        <taxon>Trichocomaceae</taxon>
        <taxon>Talaromyces</taxon>
        <taxon>Talaromyces sect. Islandici</taxon>
    </lineage>
</organism>
<dbReference type="InterPro" id="IPR016024">
    <property type="entry name" value="ARM-type_fold"/>
</dbReference>
<gene>
    <name evidence="8" type="ORF">PISL3812_02044</name>
</gene>
<evidence type="ECO:0000313" key="8">
    <source>
        <dbReference type="EMBL" id="CRG84860.1"/>
    </source>
</evidence>
<feature type="compositionally biased region" description="Low complexity" evidence="4">
    <location>
        <begin position="503"/>
        <end position="512"/>
    </location>
</feature>
<feature type="domain" description="Mon2/Sec7/BIG1-like HUS" evidence="5">
    <location>
        <begin position="201"/>
        <end position="355"/>
    </location>
</feature>
<evidence type="ECO:0000256" key="2">
    <source>
        <dbReference type="ARBA" id="ARBA00022448"/>
    </source>
</evidence>
<dbReference type="Pfam" id="PF16213">
    <property type="entry name" value="DCB"/>
    <property type="match status" value="1"/>
</dbReference>
<dbReference type="InterPro" id="IPR032629">
    <property type="entry name" value="DCB_dom"/>
</dbReference>
<dbReference type="Pfam" id="PF12783">
    <property type="entry name" value="Sec7-like_HUS"/>
    <property type="match status" value="1"/>
</dbReference>
<dbReference type="Proteomes" id="UP000054383">
    <property type="component" value="Unassembled WGS sequence"/>
</dbReference>
<dbReference type="PANTHER" id="PTHR10663:SF333">
    <property type="entry name" value="PROTEIN MON2 HOMOLOG"/>
    <property type="match status" value="1"/>
</dbReference>
<dbReference type="OrthoDB" id="294853at2759"/>
<protein>
    <submittedName>
        <fullName evidence="8">Protein MON2</fullName>
    </submittedName>
</protein>
<feature type="region of interest" description="Disordered" evidence="4">
    <location>
        <begin position="479"/>
        <end position="523"/>
    </location>
</feature>
<evidence type="ECO:0000259" key="5">
    <source>
        <dbReference type="Pfam" id="PF12783"/>
    </source>
</evidence>
<feature type="region of interest" description="Disordered" evidence="4">
    <location>
        <begin position="607"/>
        <end position="639"/>
    </location>
</feature>
<evidence type="ECO:0000256" key="4">
    <source>
        <dbReference type="SAM" id="MobiDB-lite"/>
    </source>
</evidence>
<sequence>MSSQILQAELANLIQESKRKHSDLRNAAEQSLSELKALPSTSEAQITADLIRRPQFIAPFLLACQTRQIKLAAIGAVCLQRLATSHALSPDRLGDTLSALREAAGLSSQDVQLKILQTLPALLHNYSGQLSGELLAHTLEICATIQVSKVAAVSNTAAATLQQLVISVFEKVAAEDGNPSRSTATKSVPVENATIDIGIAAYDALQILGDLCHLVEGEKLDFLQIKGLSPVFVLELVESVLVNNIKLFRSHPEQLHVLRDRLMPLTVRYLSERHNFPQTLRITRILLILLRNFMSLLPDECEMALGLLIHLLEPDVSAPWKRVLCMEVFRGLHAEHGLIRLVYALFDEAEGRKTIVKDHMTSLLRLASEKPSIIGVSHQSTVPSGVSHSRSNTEDQITLEAGGVAGVIGAAVNDADENVTGISNQWSTVRSPYLELLDKSEAPTPPETYIYSLVINCISSLSEGLARFILPLTVTESRGKRKKKTTMHDREQGSTGDLDELQRSSSTRSTASDSKRQTVPLNPLALEDHPQIAAIKSSAGIIESCWPAILATCSTFLYAALDADFYHNLVRSFQKLTHVAGLLRQSAARDAFLTALGKATIPVDGVSTSRNGSISQQSDAPETPGEKPREASEMSMGVSRTSLSTRNLLCLRALLNLGIALGPTLDQSAWSILLETLQNADLVIKLASIASTKQAANVGNGDNTSQAGQDIPKANMGNEILAVQTVASRMFESTAEYPNSSFEAVLKALLNLALNFRQISAENPLPAAQSSSRRMGRIHQATRSISLAVGKFRMQDDEINFVLDKTRELGSANIDRFSSVGQEEDAIWGILNANLNAITTSSDHTSAIRLKASKTLNTIILQTMKNDYLEGDSRNALQLRNLQSLQSQIESLYRPQVQPSTVDMEAHEQALDTLKVMLEQYGETFVSGWDLVFELVSSVFDKKNRDSKGNGAAENEKDTSLKPRNFTPRSPRLVRSAYNSLQLIASDFLTLLPPSCLLNLVNSFSYFASQDSDFNISLTTTTFFWNVSDFLQGQVGKFSIEDSMDTAISEESLTKLTNDVDVPTSRGALWLILLLHIVGLSTDKRSEIRNSAIRTLLRIFDAYGPQLSPKAWNLCLNRVLFVMMNDVQNGTLEAMTSQEDMATDQAKAWEETAVIMIKGGSDLIASFFDPIVEDTRFDASWKRFLGFFQALLRINTHEIVEAVFKSLYEIMKHAETPGSLSDEAIQLAWLLWVNNHPSIDAESLNMDESNQDALLAYLHSFQQIYKLYKNSIGEEQVQQILQHLRVAVWNSVISRYSIDVDHQSTLQELVIECTKALCHDKPESQPAIITCLADFDDAALTQWSVDRDRSRPSLIAFSKAAIDLSSWYITEYGIKADIFSNGSLVSLLQHLVHPILRKYDWNGRDREPFIWQKATTAAINIIRVVVPYVEKRYDTFEKSDITQFWSSIVEIVRGIITAQVRGEVDISPGRIAADEEFDIQAFHTLKPLIIPSLGSSHIPDTIQRDFSCALVQSSFIYLPQRMDKPIETLLAKPLHDLYKVRRGRTYTPVPIARSRISYVLVDTMFELARAISPPSAAEPSRQNGTEDPVIPSRVTLARSIMPYLILRVSLPLKSYIADQPLRGRMPQPAPAHRELVHILKSLADLESEPVAIPDAPNGIVSSSTKSHQLQYRKHLGWMYPLLVKCVHVAGKATTERGDRPVLENLVRILDAVGDCQNLSYGDDDEED</sequence>
<evidence type="ECO:0000313" key="9">
    <source>
        <dbReference type="Proteomes" id="UP000054383"/>
    </source>
</evidence>
<evidence type="ECO:0000259" key="6">
    <source>
        <dbReference type="Pfam" id="PF16206"/>
    </source>
</evidence>
<dbReference type="EMBL" id="CVMT01000002">
    <property type="protein sequence ID" value="CRG84860.1"/>
    <property type="molecule type" value="Genomic_DNA"/>
</dbReference>
<evidence type="ECO:0000259" key="7">
    <source>
        <dbReference type="Pfam" id="PF16213"/>
    </source>
</evidence>
<dbReference type="SUPFAM" id="SSF48371">
    <property type="entry name" value="ARM repeat"/>
    <property type="match status" value="2"/>
</dbReference>
<reference evidence="8 9" key="1">
    <citation type="submission" date="2015-04" db="EMBL/GenBank/DDBJ databases">
        <authorList>
            <person name="Syromyatnikov M.Y."/>
            <person name="Popov V.N."/>
        </authorList>
    </citation>
    <scope>NUCLEOTIDE SEQUENCE [LARGE SCALE GENOMIC DNA]</scope>
    <source>
        <strain evidence="8">WF-38-12</strain>
    </source>
</reference>
<keyword evidence="2" id="KW-0813">Transport</keyword>
<feature type="domain" description="Mon2/Sec7/BIG1-like dimerisation and cyclophilin-binding" evidence="7">
    <location>
        <begin position="4"/>
        <end position="176"/>
    </location>
</feature>
<feature type="domain" description="Mon2 C-terminal" evidence="6">
    <location>
        <begin position="987"/>
        <end position="1216"/>
    </location>
</feature>
<dbReference type="GO" id="GO:0015031">
    <property type="term" value="P:protein transport"/>
    <property type="evidence" value="ECO:0007669"/>
    <property type="project" value="UniProtKB-KW"/>
</dbReference>
<feature type="compositionally biased region" description="Polar residues" evidence="4">
    <location>
        <begin position="607"/>
        <end position="620"/>
    </location>
</feature>
<keyword evidence="3" id="KW-0653">Protein transport</keyword>
<name>A0A0U1LNS1_TALIS</name>
<accession>A0A0U1LNS1</accession>
<dbReference type="InterPro" id="IPR032691">
    <property type="entry name" value="Mon2/Sec7/BIG1-like_HUS"/>
</dbReference>
<proteinExistence type="inferred from homology"/>